<dbReference type="Proteomes" id="UP000256345">
    <property type="component" value="Unassembled WGS sequence"/>
</dbReference>
<protein>
    <recommendedName>
        <fullName evidence="5">DUF1993 domain-containing protein</fullName>
    </recommendedName>
</protein>
<dbReference type="InterPro" id="IPR034660">
    <property type="entry name" value="DinB/YfiT-like"/>
</dbReference>
<organism evidence="1 3">
    <name type="scientific">Archangium gephyra</name>
    <dbReference type="NCBI Taxonomy" id="48"/>
    <lineage>
        <taxon>Bacteria</taxon>
        <taxon>Pseudomonadati</taxon>
        <taxon>Myxococcota</taxon>
        <taxon>Myxococcia</taxon>
        <taxon>Myxococcales</taxon>
        <taxon>Cystobacterineae</taxon>
        <taxon>Archangiaceae</taxon>
        <taxon>Archangium</taxon>
    </lineage>
</organism>
<dbReference type="Pfam" id="PF09351">
    <property type="entry name" value="DUF1993"/>
    <property type="match status" value="1"/>
</dbReference>
<dbReference type="InterPro" id="IPR018531">
    <property type="entry name" value="DUF1993"/>
</dbReference>
<evidence type="ECO:0000313" key="4">
    <source>
        <dbReference type="Proteomes" id="UP000256345"/>
    </source>
</evidence>
<dbReference type="KEGG" id="age:AA314_06449"/>
<name>A0AAC8QCS5_9BACT</name>
<dbReference type="Gene3D" id="1.20.120.450">
    <property type="entry name" value="dinb family like domain"/>
    <property type="match status" value="1"/>
</dbReference>
<dbReference type="PANTHER" id="PTHR36922:SF1">
    <property type="entry name" value="DUF1993 DOMAIN-CONTAINING PROTEIN"/>
    <property type="match status" value="1"/>
</dbReference>
<dbReference type="Proteomes" id="UP000035579">
    <property type="component" value="Chromosome"/>
</dbReference>
<evidence type="ECO:0008006" key="5">
    <source>
        <dbReference type="Google" id="ProtNLM"/>
    </source>
</evidence>
<dbReference type="SUPFAM" id="SSF109854">
    <property type="entry name" value="DinB/YfiT-like putative metalloenzymes"/>
    <property type="match status" value="1"/>
</dbReference>
<keyword evidence="4" id="KW-1185">Reference proteome</keyword>
<evidence type="ECO:0000313" key="3">
    <source>
        <dbReference type="Proteomes" id="UP000035579"/>
    </source>
</evidence>
<sequence>MAIRLYAASIPTYLQTLRAMSGVLDKGLAHARERGVNPEEIVEHQLAPDMRPFRFQIQSIAFHSAGAIEAIRSGALNMPGQRPAHTYEQLQQLVKDTCAGLEAIPAEAIDAREGQEVVFNTPRGAMTFTAEEFLFSFSLPNFYFHATTAYDILRSRGTPIGKLDFMGQLRLKA</sequence>
<reference evidence="1 3" key="1">
    <citation type="submission" date="2015-05" db="EMBL/GenBank/DDBJ databases">
        <title>Genome assembly of Archangium gephyra DSM 2261.</title>
        <authorList>
            <person name="Sharma G."/>
            <person name="Subramanian S."/>
        </authorList>
    </citation>
    <scope>NUCLEOTIDE SEQUENCE [LARGE SCALE GENOMIC DNA]</scope>
    <source>
        <strain evidence="1 3">DSM 2261</strain>
    </source>
</reference>
<dbReference type="EMBL" id="CP011509">
    <property type="protein sequence ID" value="AKJ04823.1"/>
    <property type="molecule type" value="Genomic_DNA"/>
</dbReference>
<proteinExistence type="predicted"/>
<evidence type="ECO:0000313" key="2">
    <source>
        <dbReference type="EMBL" id="REG37130.1"/>
    </source>
</evidence>
<accession>A0AAC8QCS5</accession>
<gene>
    <name evidence="1" type="ORF">AA314_06449</name>
    <name evidence="2" type="ORF">ATI61_101108</name>
</gene>
<dbReference type="RefSeq" id="WP_047858523.1">
    <property type="nucleotide sequence ID" value="NZ_CP011509.1"/>
</dbReference>
<evidence type="ECO:0000313" key="1">
    <source>
        <dbReference type="EMBL" id="AKJ04823.1"/>
    </source>
</evidence>
<dbReference type="EMBL" id="QUMU01000001">
    <property type="protein sequence ID" value="REG37130.1"/>
    <property type="molecule type" value="Genomic_DNA"/>
</dbReference>
<dbReference type="PANTHER" id="PTHR36922">
    <property type="entry name" value="BLL2446 PROTEIN"/>
    <property type="match status" value="1"/>
</dbReference>
<reference evidence="2 4" key="2">
    <citation type="submission" date="2018-08" db="EMBL/GenBank/DDBJ databases">
        <title>Genomic Encyclopedia of Archaeal and Bacterial Type Strains, Phase II (KMG-II): from individual species to whole genera.</title>
        <authorList>
            <person name="Goeker M."/>
        </authorList>
    </citation>
    <scope>NUCLEOTIDE SEQUENCE [LARGE SCALE GENOMIC DNA]</scope>
    <source>
        <strain evidence="2 4">DSM 2261</strain>
    </source>
</reference>
<dbReference type="AlphaFoldDB" id="A0AAC8QCS5"/>